<dbReference type="EMBL" id="JAOTJD010000006">
    <property type="protein sequence ID" value="MFD3263256.1"/>
    <property type="molecule type" value="Genomic_DNA"/>
</dbReference>
<gene>
    <name evidence="1" type="ORF">OCL97_04655</name>
</gene>
<dbReference type="RefSeq" id="WP_304775371.1">
    <property type="nucleotide sequence ID" value="NZ_JAOTJD010000006.1"/>
</dbReference>
<comment type="caution">
    <text evidence="1">The sequence shown here is derived from an EMBL/GenBank/DDBJ whole genome shotgun (WGS) entry which is preliminary data.</text>
</comment>
<protein>
    <recommendedName>
        <fullName evidence="3">DUF1778 domain-containing protein</fullName>
    </recommendedName>
</protein>
<accession>A0ABW6CND8</accession>
<name>A0ABW6CND8_9CAUL</name>
<sequence>MAMPLSARPGLSKDDPDSTWIVGVEVDLATALALARASTKALLELSPLAHREISSALAQEIDILETQRDPLSAAAAQALKQYLPEAA</sequence>
<evidence type="ECO:0000313" key="1">
    <source>
        <dbReference type="EMBL" id="MFD3263256.1"/>
    </source>
</evidence>
<evidence type="ECO:0000313" key="2">
    <source>
        <dbReference type="Proteomes" id="UP001598130"/>
    </source>
</evidence>
<evidence type="ECO:0008006" key="3">
    <source>
        <dbReference type="Google" id="ProtNLM"/>
    </source>
</evidence>
<keyword evidence="2" id="KW-1185">Reference proteome</keyword>
<proteinExistence type="predicted"/>
<dbReference type="Proteomes" id="UP001598130">
    <property type="component" value="Unassembled WGS sequence"/>
</dbReference>
<reference evidence="1 2" key="1">
    <citation type="submission" date="2022-09" db="EMBL/GenBank/DDBJ databases">
        <title>New species of Phenylobacterium.</title>
        <authorList>
            <person name="Mieszkin S."/>
        </authorList>
    </citation>
    <scope>NUCLEOTIDE SEQUENCE [LARGE SCALE GENOMIC DNA]</scope>
    <source>
        <strain evidence="1 2">HK31-G</strain>
    </source>
</reference>
<organism evidence="1 2">
    <name type="scientific">Phenylobacterium ferrooxidans</name>
    <dbReference type="NCBI Taxonomy" id="2982689"/>
    <lineage>
        <taxon>Bacteria</taxon>
        <taxon>Pseudomonadati</taxon>
        <taxon>Pseudomonadota</taxon>
        <taxon>Alphaproteobacteria</taxon>
        <taxon>Caulobacterales</taxon>
        <taxon>Caulobacteraceae</taxon>
        <taxon>Phenylobacterium</taxon>
    </lineage>
</organism>